<gene>
    <name evidence="3" type="ORF">JOL62DRAFT_238255</name>
</gene>
<reference evidence="3 4" key="1">
    <citation type="submission" date="2024-04" db="EMBL/GenBank/DDBJ databases">
        <title>Phyllosticta paracitricarpa is synonymous to the EU quarantine fungus P. citricarpa based on phylogenomic analyses.</title>
        <authorList>
            <consortium name="Lawrence Berkeley National Laboratory"/>
            <person name="Van ingen-buijs V.A."/>
            <person name="Van westerhoven A.C."/>
            <person name="Haridas S."/>
            <person name="Skiadas P."/>
            <person name="Martin F."/>
            <person name="Groenewald J.Z."/>
            <person name="Crous P.W."/>
            <person name="Seidl M.F."/>
        </authorList>
    </citation>
    <scope>NUCLEOTIDE SEQUENCE [LARGE SCALE GENOMIC DNA]</scope>
    <source>
        <strain evidence="3 4">CBS 141358</strain>
    </source>
</reference>
<protein>
    <submittedName>
        <fullName evidence="3">Uncharacterized protein</fullName>
    </submittedName>
</protein>
<accession>A0ABR1MZ27</accession>
<evidence type="ECO:0000256" key="1">
    <source>
        <dbReference type="SAM" id="MobiDB-lite"/>
    </source>
</evidence>
<organism evidence="3 4">
    <name type="scientific">Phyllosticta paracitricarpa</name>
    <dbReference type="NCBI Taxonomy" id="2016321"/>
    <lineage>
        <taxon>Eukaryota</taxon>
        <taxon>Fungi</taxon>
        <taxon>Dikarya</taxon>
        <taxon>Ascomycota</taxon>
        <taxon>Pezizomycotina</taxon>
        <taxon>Dothideomycetes</taxon>
        <taxon>Dothideomycetes incertae sedis</taxon>
        <taxon>Botryosphaeriales</taxon>
        <taxon>Phyllostictaceae</taxon>
        <taxon>Phyllosticta</taxon>
    </lineage>
</organism>
<feature type="compositionally biased region" description="Polar residues" evidence="1">
    <location>
        <begin position="27"/>
        <end position="45"/>
    </location>
</feature>
<evidence type="ECO:0000256" key="2">
    <source>
        <dbReference type="SAM" id="Phobius"/>
    </source>
</evidence>
<keyword evidence="4" id="KW-1185">Reference proteome</keyword>
<feature type="transmembrane region" description="Helical" evidence="2">
    <location>
        <begin position="53"/>
        <end position="71"/>
    </location>
</feature>
<dbReference type="Proteomes" id="UP001367316">
    <property type="component" value="Unassembled WGS sequence"/>
</dbReference>
<keyword evidence="2" id="KW-1133">Transmembrane helix</keyword>
<sequence>MSLTQKTDCCPAQSSPARTAAVPRAKLTSQSGTTNDERQASQPANRQTHLSHCFWVALAARAVVAAWPGLAPPTAVGTGKPEFFFFFFFPFFPLDFIFVRICFLLFEPDRSFVRSFVPKDHHLVAAQSNPTHRSLKVWSFAFLTPNSEVGEEVGGHSSRLIHPTPHAVPSRPTLSEMPKGKLRALAPGWASIQFNRQGRQIGLN</sequence>
<feature type="compositionally biased region" description="Polar residues" evidence="1">
    <location>
        <begin position="1"/>
        <end position="17"/>
    </location>
</feature>
<name>A0ABR1MZ27_9PEZI</name>
<evidence type="ECO:0000313" key="3">
    <source>
        <dbReference type="EMBL" id="KAK7608191.1"/>
    </source>
</evidence>
<comment type="caution">
    <text evidence="3">The sequence shown here is derived from an EMBL/GenBank/DDBJ whole genome shotgun (WGS) entry which is preliminary data.</text>
</comment>
<feature type="region of interest" description="Disordered" evidence="1">
    <location>
        <begin position="1"/>
        <end position="45"/>
    </location>
</feature>
<dbReference type="EMBL" id="JBBPBF010000030">
    <property type="protein sequence ID" value="KAK7608191.1"/>
    <property type="molecule type" value="Genomic_DNA"/>
</dbReference>
<proteinExistence type="predicted"/>
<keyword evidence="2" id="KW-0812">Transmembrane</keyword>
<keyword evidence="2" id="KW-0472">Membrane</keyword>
<evidence type="ECO:0000313" key="4">
    <source>
        <dbReference type="Proteomes" id="UP001367316"/>
    </source>
</evidence>
<feature type="transmembrane region" description="Helical" evidence="2">
    <location>
        <begin position="83"/>
        <end position="106"/>
    </location>
</feature>